<evidence type="ECO:0000313" key="5">
    <source>
        <dbReference type="EMBL" id="GJM94337.1"/>
    </source>
</evidence>
<dbReference type="InterPro" id="IPR005202">
    <property type="entry name" value="TF_GRAS"/>
</dbReference>
<reference evidence="5" key="1">
    <citation type="journal article" date="2018" name="DNA Res.">
        <title>Multiple hybrid de novo genome assembly of finger millet, an orphan allotetraploid crop.</title>
        <authorList>
            <person name="Hatakeyama M."/>
            <person name="Aluri S."/>
            <person name="Balachadran M.T."/>
            <person name="Sivarajan S.R."/>
            <person name="Patrignani A."/>
            <person name="Gruter S."/>
            <person name="Poveda L."/>
            <person name="Shimizu-Inatsugi R."/>
            <person name="Baeten J."/>
            <person name="Francoijs K.J."/>
            <person name="Nataraja K.N."/>
            <person name="Reddy Y.A.N."/>
            <person name="Phadnis S."/>
            <person name="Ravikumar R.L."/>
            <person name="Schlapbach R."/>
            <person name="Sreeman S.M."/>
            <person name="Shimizu K.K."/>
        </authorList>
    </citation>
    <scope>NUCLEOTIDE SEQUENCE</scope>
</reference>
<organism evidence="5 6">
    <name type="scientific">Eleusine coracana subsp. coracana</name>
    <dbReference type="NCBI Taxonomy" id="191504"/>
    <lineage>
        <taxon>Eukaryota</taxon>
        <taxon>Viridiplantae</taxon>
        <taxon>Streptophyta</taxon>
        <taxon>Embryophyta</taxon>
        <taxon>Tracheophyta</taxon>
        <taxon>Spermatophyta</taxon>
        <taxon>Magnoliopsida</taxon>
        <taxon>Liliopsida</taxon>
        <taxon>Poales</taxon>
        <taxon>Poaceae</taxon>
        <taxon>PACMAD clade</taxon>
        <taxon>Chloridoideae</taxon>
        <taxon>Cynodonteae</taxon>
        <taxon>Eleusininae</taxon>
        <taxon>Eleusine</taxon>
    </lineage>
</organism>
<dbReference type="Proteomes" id="UP001054889">
    <property type="component" value="Unassembled WGS sequence"/>
</dbReference>
<comment type="similarity">
    <text evidence="3">Belongs to the GRAS family.</text>
</comment>
<dbReference type="PROSITE" id="PS50985">
    <property type="entry name" value="GRAS"/>
    <property type="match status" value="1"/>
</dbReference>
<dbReference type="PANTHER" id="PTHR31636">
    <property type="entry name" value="OSJNBA0084A10.13 PROTEIN-RELATED"/>
    <property type="match status" value="1"/>
</dbReference>
<name>A0AAV5C8E0_ELECO</name>
<comment type="caution">
    <text evidence="5">The sequence shown here is derived from an EMBL/GenBank/DDBJ whole genome shotgun (WGS) entry which is preliminary data.</text>
</comment>
<feature type="region of interest" description="Disordered" evidence="4">
    <location>
        <begin position="1"/>
        <end position="30"/>
    </location>
</feature>
<dbReference type="EMBL" id="BQKI01000005">
    <property type="protein sequence ID" value="GJM94337.1"/>
    <property type="molecule type" value="Genomic_DNA"/>
</dbReference>
<keyword evidence="6" id="KW-1185">Reference proteome</keyword>
<evidence type="ECO:0000256" key="3">
    <source>
        <dbReference type="PROSITE-ProRule" id="PRU01191"/>
    </source>
</evidence>
<evidence type="ECO:0000313" key="6">
    <source>
        <dbReference type="Proteomes" id="UP001054889"/>
    </source>
</evidence>
<keyword evidence="1" id="KW-0805">Transcription regulation</keyword>
<evidence type="ECO:0000256" key="1">
    <source>
        <dbReference type="ARBA" id="ARBA00023015"/>
    </source>
</evidence>
<sequence>MDKDSIPLQTDYKGKSRKRGADLDFSRSTDHRNNPYVRDLNDLGGTSNAITSCEIISEMKNICDFCFAVIECFKETLNLSNGKYEFTKRSRQRTFSTEVAGKIRQHFQQMESCTQRLAFYLVDGLEARLVGIGRHHTTFANQTIIDAAKGKSKIEDLNIEEDEFLIINCMYRMKNLGDETVAMNSARDKVLKIMRRMNPHVFILGIVNGSYSSPFFITRFKEVMFHYSSLFDMLDANVPRDDEARKMLERGLFARDALNIIACEGAERTERPEAYKQWQVRCLKAGFEQLPVDPAVLNLILNMKKKMYHEDFVADEDSGWLLQGWKGRVIHAISKWKPNESYTDP</sequence>
<evidence type="ECO:0000256" key="2">
    <source>
        <dbReference type="ARBA" id="ARBA00023163"/>
    </source>
</evidence>
<reference evidence="5" key="2">
    <citation type="submission" date="2021-12" db="EMBL/GenBank/DDBJ databases">
        <title>Resequencing data analysis of finger millet.</title>
        <authorList>
            <person name="Hatakeyama M."/>
            <person name="Aluri S."/>
            <person name="Balachadran M.T."/>
            <person name="Sivarajan S.R."/>
            <person name="Poveda L."/>
            <person name="Shimizu-Inatsugi R."/>
            <person name="Schlapbach R."/>
            <person name="Sreeman S.M."/>
            <person name="Shimizu K.K."/>
        </authorList>
    </citation>
    <scope>NUCLEOTIDE SEQUENCE</scope>
</reference>
<comment type="caution">
    <text evidence="3">Lacks conserved residue(s) required for the propagation of feature annotation.</text>
</comment>
<accession>A0AAV5C8E0</accession>
<evidence type="ECO:0000256" key="4">
    <source>
        <dbReference type="SAM" id="MobiDB-lite"/>
    </source>
</evidence>
<feature type="compositionally biased region" description="Basic and acidic residues" evidence="4">
    <location>
        <begin position="19"/>
        <end position="30"/>
    </location>
</feature>
<dbReference type="Pfam" id="PF03514">
    <property type="entry name" value="GRAS"/>
    <property type="match status" value="1"/>
</dbReference>
<keyword evidence="2" id="KW-0804">Transcription</keyword>
<proteinExistence type="inferred from homology"/>
<protein>
    <submittedName>
        <fullName evidence="5">Uncharacterized protein</fullName>
    </submittedName>
</protein>
<feature type="region of interest" description="SAW" evidence="3">
    <location>
        <begin position="262"/>
        <end position="337"/>
    </location>
</feature>
<dbReference type="AlphaFoldDB" id="A0AAV5C8E0"/>
<gene>
    <name evidence="5" type="primary">ga10975</name>
    <name evidence="5" type="ORF">PR202_ga10975</name>
</gene>